<sequence length="220" mass="22746">MIFTGDAAHLVPVFGSGPNFGTDDAGNLAWELAAAMGGESLASLLDSYSAEIFRAREHPRRPQEHAVHDPARPRPCAAAGGGAVAGGGRGIHPRPDQSAAERRHRLPGLGVADIGAVRMVRRPARAGPCRASRSARLMRRYWSAAPNAAAGAGPCGSGGVVRRTQVAGPGCGRHRAAWLGGAGRGVSGATGWACRLALAGFRRRGASRADEALNDGCERY</sequence>
<dbReference type="SUPFAM" id="SSF51905">
    <property type="entry name" value="FAD/NAD(P)-binding domain"/>
    <property type="match status" value="1"/>
</dbReference>
<dbReference type="InterPro" id="IPR036188">
    <property type="entry name" value="FAD/NAD-bd_sf"/>
</dbReference>
<evidence type="ECO:0000256" key="1">
    <source>
        <dbReference type="SAM" id="MobiDB-lite"/>
    </source>
</evidence>
<dbReference type="Proteomes" id="UP000600101">
    <property type="component" value="Unassembled WGS sequence"/>
</dbReference>
<proteinExistence type="predicted"/>
<evidence type="ECO:0000313" key="3">
    <source>
        <dbReference type="EMBL" id="MBC4015100.1"/>
    </source>
</evidence>
<dbReference type="PRINTS" id="PR00420">
    <property type="entry name" value="RNGMNOXGNASE"/>
</dbReference>
<keyword evidence="3" id="KW-0503">Monooxygenase</keyword>
<keyword evidence="3" id="KW-0560">Oxidoreductase</keyword>
<feature type="region of interest" description="Disordered" evidence="1">
    <location>
        <begin position="59"/>
        <end position="104"/>
    </location>
</feature>
<feature type="compositionally biased region" description="Gly residues" evidence="1">
    <location>
        <begin position="79"/>
        <end position="90"/>
    </location>
</feature>
<accession>A0A9X0UG80</accession>
<keyword evidence="4" id="KW-1185">Reference proteome</keyword>
<comment type="caution">
    <text evidence="3">The sequence shown here is derived from an EMBL/GenBank/DDBJ whole genome shotgun (WGS) entry which is preliminary data.</text>
</comment>
<feature type="compositionally biased region" description="Basic and acidic residues" evidence="1">
    <location>
        <begin position="59"/>
        <end position="72"/>
    </location>
</feature>
<reference evidence="3" key="1">
    <citation type="submission" date="2020-08" db="EMBL/GenBank/DDBJ databases">
        <authorList>
            <person name="Hu Y."/>
            <person name="Nguyen S.V."/>
            <person name="Li F."/>
            <person name="Fanning S."/>
        </authorList>
    </citation>
    <scope>NUCLEOTIDE SEQUENCE</scope>
    <source>
        <strain evidence="3">SYSU D8009</strain>
    </source>
</reference>
<name>A0A9X0UG80_9PROT</name>
<evidence type="ECO:0000313" key="4">
    <source>
        <dbReference type="Proteomes" id="UP000600101"/>
    </source>
</evidence>
<feature type="domain" description="FAD-binding" evidence="2">
    <location>
        <begin position="4"/>
        <end position="51"/>
    </location>
</feature>
<dbReference type="GO" id="GO:0004497">
    <property type="term" value="F:monooxygenase activity"/>
    <property type="evidence" value="ECO:0007669"/>
    <property type="project" value="UniProtKB-KW"/>
</dbReference>
<protein>
    <submittedName>
        <fullName evidence="3">FAD-dependent monooxygenase</fullName>
    </submittedName>
</protein>
<dbReference type="GO" id="GO:0071949">
    <property type="term" value="F:FAD binding"/>
    <property type="evidence" value="ECO:0007669"/>
    <property type="project" value="InterPro"/>
</dbReference>
<gene>
    <name evidence="3" type="ORF">H7965_07150</name>
</gene>
<dbReference type="Gene3D" id="3.50.50.60">
    <property type="entry name" value="FAD/NAD(P)-binding domain"/>
    <property type="match status" value="1"/>
</dbReference>
<dbReference type="InterPro" id="IPR002938">
    <property type="entry name" value="FAD-bd"/>
</dbReference>
<dbReference type="AlphaFoldDB" id="A0A9X0UG80"/>
<dbReference type="EMBL" id="JACOMF010000006">
    <property type="protein sequence ID" value="MBC4015100.1"/>
    <property type="molecule type" value="Genomic_DNA"/>
</dbReference>
<organism evidence="3 4">
    <name type="scientific">Siccirubricoccus deserti</name>
    <dbReference type="NCBI Taxonomy" id="2013562"/>
    <lineage>
        <taxon>Bacteria</taxon>
        <taxon>Pseudomonadati</taxon>
        <taxon>Pseudomonadota</taxon>
        <taxon>Alphaproteobacteria</taxon>
        <taxon>Acetobacterales</taxon>
        <taxon>Roseomonadaceae</taxon>
        <taxon>Siccirubricoccus</taxon>
    </lineage>
</organism>
<dbReference type="Pfam" id="PF01494">
    <property type="entry name" value="FAD_binding_3"/>
    <property type="match status" value="1"/>
</dbReference>
<evidence type="ECO:0000259" key="2">
    <source>
        <dbReference type="Pfam" id="PF01494"/>
    </source>
</evidence>